<dbReference type="RefSeq" id="WP_128766080.1">
    <property type="nucleotide sequence ID" value="NZ_JBHUOO010000045.1"/>
</dbReference>
<protein>
    <submittedName>
        <fullName evidence="2">Uncharacterized protein</fullName>
    </submittedName>
</protein>
<feature type="transmembrane region" description="Helical" evidence="1">
    <location>
        <begin position="81"/>
        <end position="102"/>
    </location>
</feature>
<comment type="caution">
    <text evidence="2">The sequence shown here is derived from an EMBL/GenBank/DDBJ whole genome shotgun (WGS) entry which is preliminary data.</text>
</comment>
<feature type="transmembrane region" description="Helical" evidence="1">
    <location>
        <begin position="136"/>
        <end position="163"/>
    </location>
</feature>
<organism evidence="2 3">
    <name type="scientific">Leeuwenhoekiella polynyae</name>
    <dbReference type="NCBI Taxonomy" id="1550906"/>
    <lineage>
        <taxon>Bacteria</taxon>
        <taxon>Pseudomonadati</taxon>
        <taxon>Bacteroidota</taxon>
        <taxon>Flavobacteriia</taxon>
        <taxon>Flavobacteriales</taxon>
        <taxon>Flavobacteriaceae</taxon>
        <taxon>Leeuwenhoekiella</taxon>
    </lineage>
</organism>
<keyword evidence="1" id="KW-1133">Transmembrane helix</keyword>
<accession>A0A4V1KQ57</accession>
<dbReference type="OrthoDB" id="762068at2"/>
<evidence type="ECO:0000313" key="3">
    <source>
        <dbReference type="Proteomes" id="UP000289859"/>
    </source>
</evidence>
<keyword evidence="1" id="KW-0812">Transmembrane</keyword>
<evidence type="ECO:0000313" key="2">
    <source>
        <dbReference type="EMBL" id="RXG20252.1"/>
    </source>
</evidence>
<keyword evidence="1" id="KW-0472">Membrane</keyword>
<reference evidence="2 3" key="1">
    <citation type="submission" date="2018-07" db="EMBL/GenBank/DDBJ databases">
        <title>Leeuwenhoekiella genomics.</title>
        <authorList>
            <person name="Tahon G."/>
            <person name="Willems A."/>
        </authorList>
    </citation>
    <scope>NUCLEOTIDE SEQUENCE [LARGE SCALE GENOMIC DNA]</scope>
    <source>
        <strain evidence="2 3">LMG 29608</strain>
    </source>
</reference>
<sequence length="226" mass="24970">MNRDAQLAFCKKCTNREMNLKEGLLCGITNQKASFDSTCMDFKEDSSVKIVAHETEGLELSQVIEKLSEEDLNYVKSQENLIPAVICGAIAGLIGAILWGMITVVTDFQIGYMAVAIGAGVGYTIRLVGKGVSQIFGFWGGAIAFVSVVLGNIFSIMGVIANAQDISLLETMLYLDYTYLPELMSETFSPIDLLFYGIAIYEGYKFSFRVLTQEELEKMRIENSNQ</sequence>
<dbReference type="Proteomes" id="UP000289859">
    <property type="component" value="Unassembled WGS sequence"/>
</dbReference>
<feature type="transmembrane region" description="Helical" evidence="1">
    <location>
        <begin position="183"/>
        <end position="201"/>
    </location>
</feature>
<evidence type="ECO:0000256" key="1">
    <source>
        <dbReference type="SAM" id="Phobius"/>
    </source>
</evidence>
<proteinExistence type="predicted"/>
<name>A0A4V1KQ57_9FLAO</name>
<feature type="transmembrane region" description="Helical" evidence="1">
    <location>
        <begin position="108"/>
        <end position="129"/>
    </location>
</feature>
<gene>
    <name evidence="2" type="ORF">DSM02_2688</name>
</gene>
<dbReference type="AlphaFoldDB" id="A0A4V1KQ57"/>
<dbReference type="EMBL" id="QOVK01000012">
    <property type="protein sequence ID" value="RXG20252.1"/>
    <property type="molecule type" value="Genomic_DNA"/>
</dbReference>
<keyword evidence="3" id="KW-1185">Reference proteome</keyword>